<comment type="caution">
    <text evidence="1">The sequence shown here is derived from an EMBL/GenBank/DDBJ whole genome shotgun (WGS) entry which is preliminary data.</text>
</comment>
<sequence>MIGVKNQLLDICTEMLEEISNTESDPHFGTPPSVFYIDFAYGNKRTVGFYISDPLETYKYENGVLEIVKVGTKNRISPVSGMYFPEGRGAVGIYSNYEYAFVSFQVGPRYGRGFRYRIIDEGESKRLGEQELIWVS</sequence>
<keyword evidence="2" id="KW-1185">Reference proteome</keyword>
<organism evidence="1 2">
    <name type="scientific">Hornefia butyriciproducens</name>
    <dbReference type="NCBI Taxonomy" id="2652293"/>
    <lineage>
        <taxon>Bacteria</taxon>
        <taxon>Bacillati</taxon>
        <taxon>Bacillota</taxon>
        <taxon>Clostridia</taxon>
        <taxon>Peptostreptococcales</taxon>
        <taxon>Anaerovoracaceae</taxon>
        <taxon>Hornefia</taxon>
    </lineage>
</organism>
<gene>
    <name evidence="1" type="ORF">FYJ64_02060</name>
</gene>
<reference evidence="1 2" key="1">
    <citation type="submission" date="2019-08" db="EMBL/GenBank/DDBJ databases">
        <title>In-depth cultivation of the pig gut microbiome towards novel bacterial diversity and tailored functional studies.</title>
        <authorList>
            <person name="Wylensek D."/>
            <person name="Hitch T.C.A."/>
            <person name="Clavel T."/>
        </authorList>
    </citation>
    <scope>NUCLEOTIDE SEQUENCE [LARGE SCALE GENOMIC DNA]</scope>
    <source>
        <strain evidence="1 2">WCA-MUC-591-APC-3H</strain>
    </source>
</reference>
<dbReference type="GeneID" id="303114097"/>
<name>A0A6L5Y2U0_9FIRM</name>
<dbReference type="AlphaFoldDB" id="A0A6L5Y2U0"/>
<evidence type="ECO:0000313" key="2">
    <source>
        <dbReference type="Proteomes" id="UP000474676"/>
    </source>
</evidence>
<evidence type="ECO:0000313" key="1">
    <source>
        <dbReference type="EMBL" id="MST51114.1"/>
    </source>
</evidence>
<dbReference type="EMBL" id="VUMZ01000001">
    <property type="protein sequence ID" value="MST51114.1"/>
    <property type="molecule type" value="Genomic_DNA"/>
</dbReference>
<dbReference type="RefSeq" id="WP_154573581.1">
    <property type="nucleotide sequence ID" value="NZ_VUMZ01000001.1"/>
</dbReference>
<protein>
    <submittedName>
        <fullName evidence="1">Uncharacterized protein</fullName>
    </submittedName>
</protein>
<proteinExistence type="predicted"/>
<accession>A0A6L5Y2U0</accession>
<dbReference type="Proteomes" id="UP000474676">
    <property type="component" value="Unassembled WGS sequence"/>
</dbReference>